<comment type="pathway">
    <text evidence="2">Glycolipid biosynthesis; glycosylphosphatidylinositol-anchor biosynthesis.</text>
</comment>
<dbReference type="Gene3D" id="3.40.720.10">
    <property type="entry name" value="Alkaline Phosphatase, subunit A"/>
    <property type="match status" value="1"/>
</dbReference>
<evidence type="ECO:0000256" key="2">
    <source>
        <dbReference type="ARBA" id="ARBA00004687"/>
    </source>
</evidence>
<feature type="transmembrane region" description="Helical" evidence="11">
    <location>
        <begin position="794"/>
        <end position="813"/>
    </location>
</feature>
<keyword evidence="7" id="KW-0256">Endoplasmic reticulum</keyword>
<evidence type="ECO:0000256" key="9">
    <source>
        <dbReference type="ARBA" id="ARBA00023136"/>
    </source>
</evidence>
<gene>
    <name evidence="12" type="ORF">BOX15_Mlig006962g1</name>
</gene>
<evidence type="ECO:0000313" key="13">
    <source>
        <dbReference type="Proteomes" id="UP000215902"/>
    </source>
</evidence>
<reference evidence="12 13" key="1">
    <citation type="submission" date="2017-06" db="EMBL/GenBank/DDBJ databases">
        <title>A platform for efficient transgenesis in Macrostomum lignano, a flatworm model organism for stem cell research.</title>
        <authorList>
            <person name="Berezikov E."/>
        </authorList>
    </citation>
    <scope>NUCLEOTIDE SEQUENCE [LARGE SCALE GENOMIC DNA]</scope>
    <source>
        <strain evidence="12">DV1</strain>
        <tissue evidence="12">Whole organism</tissue>
    </source>
</reference>
<keyword evidence="10" id="KW-0325">Glycoprotein</keyword>
<feature type="transmembrane region" description="Helical" evidence="11">
    <location>
        <begin position="20"/>
        <end position="42"/>
    </location>
</feature>
<evidence type="ECO:0000256" key="8">
    <source>
        <dbReference type="ARBA" id="ARBA00022989"/>
    </source>
</evidence>
<dbReference type="GO" id="GO:0006506">
    <property type="term" value="P:GPI anchor biosynthetic process"/>
    <property type="evidence" value="ECO:0007669"/>
    <property type="project" value="UniProtKB-UniPathway"/>
</dbReference>
<evidence type="ECO:0000256" key="3">
    <source>
        <dbReference type="ARBA" id="ARBA00008695"/>
    </source>
</evidence>
<dbReference type="GO" id="GO:0051377">
    <property type="term" value="F:mannose-ethanolamine phosphotransferase activity"/>
    <property type="evidence" value="ECO:0007669"/>
    <property type="project" value="InterPro"/>
</dbReference>
<feature type="transmembrane region" description="Helical" evidence="11">
    <location>
        <begin position="495"/>
        <end position="515"/>
    </location>
</feature>
<keyword evidence="5" id="KW-0808">Transferase</keyword>
<dbReference type="InterPro" id="IPR037675">
    <property type="entry name" value="PIG-O_N"/>
</dbReference>
<evidence type="ECO:0000256" key="4">
    <source>
        <dbReference type="ARBA" id="ARBA00022502"/>
    </source>
</evidence>
<evidence type="ECO:0000256" key="7">
    <source>
        <dbReference type="ARBA" id="ARBA00022824"/>
    </source>
</evidence>
<sequence>KSDVSEIGSTNGSRLSAGAASFVLAAVGVCLCTSLFASGFLLSRTELHNRSACREATAGFAGRGDLRDGCWLPRRFDRVMLLLVDALRFDFLRPNRSLANRHYWAGNVLAVDELQQSRPRHAFVAHVEADAPTTTLQRLKALLTGTLPTFIDASANFGGAALREDNLIDQLLGGAANRTAVFMGDDTWLSLLPGRFQRAYPFPSFSIHDLDTVDRGVERHLAEELQRTDWQLLVAHVLGVDHCGHRYGPEHPEMRRKLREVDALIRAMLQRMDNRTLLVVLGDHGMTTGGDHGGGSEDEIDAGVALVSNSRPLLGPEDALALRQQPPRLSQIDLVPTLALLLGAPIPFSSLGAVPPALFASPGDRGARARDALTVNARQVMRFLETYQAAYADLPAARLAKLRADAAAAIGSDVEGMRRLLDDVKDACRSVWARFDEPAIGLALTAFAVCLAFGGAFFAGPDGGKGRLAAGFAVAIAACAAAFAGRAALPPALVWGLPASALLGGAASLAARLLAASAAEAPSPDTGARLSQVTSFACALTAGFASLSPLSNSFIISEPSCLLYLLQTLLLLQAAATCVAALRRARADGLWRKPCKSLIGHPCAISAVLHAAAAICLRLAFGFATCREEARGVGWCSDADDWLAASAAVSSQSPLLSCVLALLASLAAFRWWLRRCGNFNGYSPAVLALSYLPVPIGLCAIIHWVLQAAGSPASPLLLRIGLALATAGVFILLLAPSTAHLERRPATSRRLQAIADALARGYDLAEVAPALCRDLLGDSGEDSDNQHRGYGMRFMYRTAACGLLLFACLAVLLLAGHRAVPALLLCAAAAALHAELRSAQLRLGQGRPLAELAGWPDIVFLLLLGWAAFYACGLQPSLSAIRWDPAFIAYSAETSGSAGRFFGGVLILSGMFWGQLLAAMAAPLLLLLLPLTAGHLPFVARPKWRRLLPDQSSGDFLLTDLPPGTLAGAAAGVFARLLLLAACLALGSMAAAGWHRRHLMAWKVFAPRMMFGVIGCAATAVGAGAGLLCAVCIDRGVRRWVKQALKE</sequence>
<dbReference type="InterPro" id="IPR039524">
    <property type="entry name" value="PIGO/GPI13"/>
</dbReference>
<feature type="transmembrane region" description="Helical" evidence="11">
    <location>
        <begin position="685"/>
        <end position="704"/>
    </location>
</feature>
<keyword evidence="9 11" id="KW-0472">Membrane</keyword>
<dbReference type="PANTHER" id="PTHR23071:SF1">
    <property type="entry name" value="GPI ETHANOLAMINE PHOSPHATE TRANSFERASE 3"/>
    <property type="match status" value="1"/>
</dbReference>
<comment type="subcellular location">
    <subcellularLocation>
        <location evidence="1">Endoplasmic reticulum membrane</location>
        <topology evidence="1">Multi-pass membrane protein</topology>
    </subcellularLocation>
</comment>
<dbReference type="OrthoDB" id="272139at2759"/>
<feature type="transmembrane region" description="Helical" evidence="11">
    <location>
        <begin position="603"/>
        <end position="624"/>
    </location>
</feature>
<evidence type="ECO:0000256" key="5">
    <source>
        <dbReference type="ARBA" id="ARBA00022679"/>
    </source>
</evidence>
<dbReference type="UniPathway" id="UPA00196"/>
<evidence type="ECO:0000313" key="12">
    <source>
        <dbReference type="EMBL" id="PAA93883.1"/>
    </source>
</evidence>
<accession>A0A267H6I4</accession>
<feature type="transmembrane region" description="Helical" evidence="11">
    <location>
        <begin position="973"/>
        <end position="994"/>
    </location>
</feature>
<dbReference type="InterPro" id="IPR017850">
    <property type="entry name" value="Alkaline_phosphatase_core_sf"/>
</dbReference>
<dbReference type="SUPFAM" id="SSF53649">
    <property type="entry name" value="Alkaline phosphatase-like"/>
    <property type="match status" value="1"/>
</dbReference>
<proteinExistence type="inferred from homology"/>
<keyword evidence="6 11" id="KW-0812">Transmembrane</keyword>
<protein>
    <submittedName>
        <fullName evidence="12">Uncharacterized protein</fullName>
    </submittedName>
</protein>
<name>A0A267H6I4_9PLAT</name>
<feature type="transmembrane region" description="Helical" evidence="11">
    <location>
        <begin position="562"/>
        <end position="582"/>
    </location>
</feature>
<dbReference type="AlphaFoldDB" id="A0A267H6I4"/>
<keyword evidence="13" id="KW-1185">Reference proteome</keyword>
<dbReference type="Proteomes" id="UP000215902">
    <property type="component" value="Unassembled WGS sequence"/>
</dbReference>
<dbReference type="EMBL" id="NIVC01000020">
    <property type="protein sequence ID" value="PAA93883.1"/>
    <property type="molecule type" value="Genomic_DNA"/>
</dbReference>
<evidence type="ECO:0000256" key="1">
    <source>
        <dbReference type="ARBA" id="ARBA00004477"/>
    </source>
</evidence>
<feature type="transmembrane region" description="Helical" evidence="11">
    <location>
        <begin position="912"/>
        <end position="936"/>
    </location>
</feature>
<feature type="transmembrane region" description="Helical" evidence="11">
    <location>
        <begin position="848"/>
        <end position="869"/>
    </location>
</feature>
<evidence type="ECO:0000256" key="10">
    <source>
        <dbReference type="ARBA" id="ARBA00023180"/>
    </source>
</evidence>
<feature type="transmembrane region" description="Helical" evidence="11">
    <location>
        <begin position="716"/>
        <end position="735"/>
    </location>
</feature>
<feature type="non-terminal residue" evidence="12">
    <location>
        <position position="1"/>
    </location>
</feature>
<comment type="caution">
    <text evidence="12">The sequence shown here is derived from an EMBL/GenBank/DDBJ whole genome shotgun (WGS) entry which is preliminary data.</text>
</comment>
<feature type="transmembrane region" description="Helical" evidence="11">
    <location>
        <begin position="1009"/>
        <end position="1033"/>
    </location>
</feature>
<comment type="similarity">
    <text evidence="3">Belongs to the PIGG/PIGN/PIGO family. PIGO subfamily.</text>
</comment>
<feature type="transmembrane region" description="Helical" evidence="11">
    <location>
        <begin position="439"/>
        <end position="459"/>
    </location>
</feature>
<dbReference type="CDD" id="cd16023">
    <property type="entry name" value="GPI_EPT_3"/>
    <property type="match status" value="1"/>
</dbReference>
<keyword evidence="4" id="KW-0337">GPI-anchor biosynthesis</keyword>
<feature type="transmembrane region" description="Helical" evidence="11">
    <location>
        <begin position="332"/>
        <end position="354"/>
    </location>
</feature>
<evidence type="ECO:0000256" key="6">
    <source>
        <dbReference type="ARBA" id="ARBA00022692"/>
    </source>
</evidence>
<dbReference type="STRING" id="282301.A0A267H6I4"/>
<organism evidence="12 13">
    <name type="scientific">Macrostomum lignano</name>
    <dbReference type="NCBI Taxonomy" id="282301"/>
    <lineage>
        <taxon>Eukaryota</taxon>
        <taxon>Metazoa</taxon>
        <taxon>Spiralia</taxon>
        <taxon>Lophotrochozoa</taxon>
        <taxon>Platyhelminthes</taxon>
        <taxon>Rhabditophora</taxon>
        <taxon>Macrostomorpha</taxon>
        <taxon>Macrostomida</taxon>
        <taxon>Macrostomidae</taxon>
        <taxon>Macrostomum</taxon>
    </lineage>
</organism>
<dbReference type="Pfam" id="PF01663">
    <property type="entry name" value="Phosphodiest"/>
    <property type="match status" value="1"/>
</dbReference>
<keyword evidence="8 11" id="KW-1133">Transmembrane helix</keyword>
<dbReference type="GO" id="GO:0005789">
    <property type="term" value="C:endoplasmic reticulum membrane"/>
    <property type="evidence" value="ECO:0007669"/>
    <property type="project" value="UniProtKB-SubCell"/>
</dbReference>
<dbReference type="PANTHER" id="PTHR23071">
    <property type="entry name" value="PHOSPHATIDYLINOSITOL GLYCAN"/>
    <property type="match status" value="1"/>
</dbReference>
<feature type="transmembrane region" description="Helical" evidence="11">
    <location>
        <begin position="468"/>
        <end position="489"/>
    </location>
</feature>
<dbReference type="InterPro" id="IPR002591">
    <property type="entry name" value="Phosphodiest/P_Trfase"/>
</dbReference>
<feature type="transmembrane region" description="Helical" evidence="11">
    <location>
        <begin position="654"/>
        <end position="673"/>
    </location>
</feature>
<evidence type="ECO:0000256" key="11">
    <source>
        <dbReference type="SAM" id="Phobius"/>
    </source>
</evidence>
<feature type="transmembrane region" description="Helical" evidence="11">
    <location>
        <begin position="536"/>
        <end position="556"/>
    </location>
</feature>